<evidence type="ECO:0000313" key="4">
    <source>
        <dbReference type="Proteomes" id="UP000438699"/>
    </source>
</evidence>
<dbReference type="PANTHER" id="PTHR30005:SF0">
    <property type="entry name" value="RETROGRADE REGULATION PROTEIN 2"/>
    <property type="match status" value="1"/>
</dbReference>
<comment type="caution">
    <text evidence="3">The sequence shown here is derived from an EMBL/GenBank/DDBJ whole genome shotgun (WGS) entry which is preliminary data.</text>
</comment>
<dbReference type="GO" id="GO:0006357">
    <property type="term" value="P:regulation of transcription by RNA polymerase II"/>
    <property type="evidence" value="ECO:0007669"/>
    <property type="project" value="TreeGrafter"/>
</dbReference>
<dbReference type="AlphaFoldDB" id="A0A6N6N2D0"/>
<protein>
    <recommendedName>
        <fullName evidence="2">Ppx/GppA phosphatase N-terminal domain-containing protein</fullName>
    </recommendedName>
</protein>
<dbReference type="PANTHER" id="PTHR30005">
    <property type="entry name" value="EXOPOLYPHOSPHATASE"/>
    <property type="match status" value="1"/>
</dbReference>
<evidence type="ECO:0000313" key="3">
    <source>
        <dbReference type="EMBL" id="KAB1442101.1"/>
    </source>
</evidence>
<dbReference type="OrthoDB" id="20072at2"/>
<dbReference type="Proteomes" id="UP000438699">
    <property type="component" value="Unassembled WGS sequence"/>
</dbReference>
<evidence type="ECO:0000259" key="2">
    <source>
        <dbReference type="Pfam" id="PF02541"/>
    </source>
</evidence>
<evidence type="ECO:0000256" key="1">
    <source>
        <dbReference type="SAM" id="MobiDB-lite"/>
    </source>
</evidence>
<name>A0A6N6N2D0_9BACT</name>
<reference evidence="3 4" key="1">
    <citation type="journal article" date="2017" name="Int. J. Syst. Evol. Microbiol.">
        <title>Desulfovibrio senegalensis sp. nov., a mesophilic sulfate reducer isolated from marine sediment.</title>
        <authorList>
            <person name="Thioye A."/>
            <person name="Gam Z.B.A."/>
            <person name="Mbengue M."/>
            <person name="Cayol J.L."/>
            <person name="Joseph-Bartoli M."/>
            <person name="Toure-Kane C."/>
            <person name="Labat M."/>
        </authorList>
    </citation>
    <scope>NUCLEOTIDE SEQUENCE [LARGE SCALE GENOMIC DNA]</scope>
    <source>
        <strain evidence="3 4">DSM 101509</strain>
    </source>
</reference>
<dbReference type="InterPro" id="IPR043129">
    <property type="entry name" value="ATPase_NBD"/>
</dbReference>
<accession>A0A6N6N2D0</accession>
<dbReference type="SUPFAM" id="SSF53067">
    <property type="entry name" value="Actin-like ATPase domain"/>
    <property type="match status" value="1"/>
</dbReference>
<proteinExistence type="predicted"/>
<sequence>MKTSRRLILITLLAILLAGTGFYLLRGNNLTRRAALDIGSGSIKCKVADVDTKNGKIVHIVEQMWRKADFKESIARDPAKRIAPSVAAEGMNILRDFVAKSRELGATQFAAVGTQAFHEASNGREYFRTIRETLGIPAVIITQEQQACLGFEAARQHFDIPARSMVVWDIGAATIQLAARARNGSRLYSLGTQASVGFKNYVIEEIQHENLAFRQSPNPMSYSDVQKALRHARWLADTSTSEAMKRHIHAHDATVIGIGPVHAISIMGQILGKPWDKNDPSAPQKYTADQVRDALDHRFGMTDGAIGGDFANVQITNLILVLGYMEALDIQEVVPASINMADGLLVVGEIKDDQSSRMPKRAPDPGNSPESPAQ</sequence>
<organism evidence="3 4">
    <name type="scientific">Pseudodesulfovibrio senegalensis</name>
    <dbReference type="NCBI Taxonomy" id="1721087"/>
    <lineage>
        <taxon>Bacteria</taxon>
        <taxon>Pseudomonadati</taxon>
        <taxon>Thermodesulfobacteriota</taxon>
        <taxon>Desulfovibrionia</taxon>
        <taxon>Desulfovibrionales</taxon>
        <taxon>Desulfovibrionaceae</taxon>
    </lineage>
</organism>
<keyword evidence="4" id="KW-1185">Reference proteome</keyword>
<feature type="region of interest" description="Disordered" evidence="1">
    <location>
        <begin position="351"/>
        <end position="374"/>
    </location>
</feature>
<dbReference type="Gene3D" id="3.30.420.40">
    <property type="match status" value="1"/>
</dbReference>
<dbReference type="InterPro" id="IPR050273">
    <property type="entry name" value="GppA/Ppx_hydrolase"/>
</dbReference>
<feature type="domain" description="Ppx/GppA phosphatase N-terminal" evidence="2">
    <location>
        <begin position="53"/>
        <end position="180"/>
    </location>
</feature>
<dbReference type="InterPro" id="IPR003695">
    <property type="entry name" value="Ppx_GppA_N"/>
</dbReference>
<gene>
    <name evidence="3" type="ORF">F8A88_06440</name>
</gene>
<dbReference type="EMBL" id="WAIE01000002">
    <property type="protein sequence ID" value="KAB1442101.1"/>
    <property type="molecule type" value="Genomic_DNA"/>
</dbReference>
<dbReference type="RefSeq" id="WP_151150323.1">
    <property type="nucleotide sequence ID" value="NZ_WAIE01000002.1"/>
</dbReference>
<dbReference type="Pfam" id="PF02541">
    <property type="entry name" value="Ppx-GppA"/>
    <property type="match status" value="1"/>
</dbReference>